<keyword evidence="1" id="KW-0812">Transmembrane</keyword>
<dbReference type="NCBIfam" id="TIGR04012">
    <property type="entry name" value="poly_gGlu_PgsB"/>
    <property type="match status" value="1"/>
</dbReference>
<keyword evidence="4" id="KW-1185">Reference proteome</keyword>
<dbReference type="GO" id="GO:0005524">
    <property type="term" value="F:ATP binding"/>
    <property type="evidence" value="ECO:0007669"/>
    <property type="project" value="InterPro"/>
</dbReference>
<name>A0A4V3JR90_9LEPT</name>
<dbReference type="InterPro" id="IPR013221">
    <property type="entry name" value="Mur_ligase_cen"/>
</dbReference>
<dbReference type="GO" id="GO:0016881">
    <property type="term" value="F:acid-amino acid ligase activity"/>
    <property type="evidence" value="ECO:0007669"/>
    <property type="project" value="InterPro"/>
</dbReference>
<evidence type="ECO:0000313" key="3">
    <source>
        <dbReference type="EMBL" id="TGL59105.1"/>
    </source>
</evidence>
<evidence type="ECO:0000259" key="2">
    <source>
        <dbReference type="Pfam" id="PF08245"/>
    </source>
</evidence>
<feature type="transmembrane region" description="Helical" evidence="1">
    <location>
        <begin position="6"/>
        <end position="25"/>
    </location>
</feature>
<dbReference type="AlphaFoldDB" id="A0A4V3JR90"/>
<organism evidence="3 4">
    <name type="scientific">Leptospira ognonensis</name>
    <dbReference type="NCBI Taxonomy" id="2484945"/>
    <lineage>
        <taxon>Bacteria</taxon>
        <taxon>Pseudomonadati</taxon>
        <taxon>Spirochaetota</taxon>
        <taxon>Spirochaetia</taxon>
        <taxon>Leptospirales</taxon>
        <taxon>Leptospiraceae</taxon>
        <taxon>Leptospira</taxon>
    </lineage>
</organism>
<dbReference type="PANTHER" id="PTHR43445:SF1">
    <property type="entry name" value="PGA SYNTHASE CAPB"/>
    <property type="match status" value="1"/>
</dbReference>
<dbReference type="InterPro" id="IPR036565">
    <property type="entry name" value="Mur-like_cat_sf"/>
</dbReference>
<dbReference type="EMBL" id="RQGD01000025">
    <property type="protein sequence ID" value="TGL59105.1"/>
    <property type="molecule type" value="Genomic_DNA"/>
</dbReference>
<protein>
    <submittedName>
        <fullName evidence="3">Poly-gamma-glutamate synthase PgsB</fullName>
    </submittedName>
</protein>
<reference evidence="3" key="1">
    <citation type="journal article" date="2019" name="PLoS Negl. Trop. Dis.">
        <title>Revisiting the worldwide diversity of Leptospira species in the environment.</title>
        <authorList>
            <person name="Vincent A.T."/>
            <person name="Schiettekatte O."/>
            <person name="Bourhy P."/>
            <person name="Veyrier F.J."/>
            <person name="Picardeau M."/>
        </authorList>
    </citation>
    <scope>NUCLEOTIDE SEQUENCE [LARGE SCALE GENOMIC DNA]</scope>
    <source>
        <strain evidence="3">201702476</strain>
    </source>
</reference>
<evidence type="ECO:0000256" key="1">
    <source>
        <dbReference type="SAM" id="Phobius"/>
    </source>
</evidence>
<keyword evidence="1" id="KW-0472">Membrane</keyword>
<dbReference type="PANTHER" id="PTHR43445">
    <property type="entry name" value="UDP-N-ACETYLMURAMATE--L-ALANINE LIGASE-RELATED"/>
    <property type="match status" value="1"/>
</dbReference>
<dbReference type="InterPro" id="IPR008337">
    <property type="entry name" value="Capsule_biosynth_CapB"/>
</dbReference>
<dbReference type="Proteomes" id="UP000297693">
    <property type="component" value="Unassembled WGS sequence"/>
</dbReference>
<dbReference type="OrthoDB" id="2884at2"/>
<dbReference type="PRINTS" id="PR01758">
    <property type="entry name" value="CAPSULEPROTB"/>
</dbReference>
<feature type="domain" description="Mur ligase central" evidence="2">
    <location>
        <begin position="39"/>
        <end position="148"/>
    </location>
</feature>
<dbReference type="SUPFAM" id="SSF53623">
    <property type="entry name" value="MurD-like peptide ligases, catalytic domain"/>
    <property type="match status" value="1"/>
</dbReference>
<dbReference type="Pfam" id="PF08245">
    <property type="entry name" value="Mur_ligase_M"/>
    <property type="match status" value="1"/>
</dbReference>
<sequence length="397" mass="44836">MKSTTLFFFCLLLVLIVFLTIEYFVHKHTLRHFKIRIHVNGTRGKSSITRLIRAGLSEAGISTFAKTTGTMARMIYPDGSEHAIQRWGKPSILEQIGILKTAKIEKASAIVIECMALEPRYQWASEGQILKSHIGVISNVRADHLEVMGPTLRDVTLALSSAIPVSGKLFSNPVVHEDILKTACDERKTKLEILTETNRFQITDAEMDNFSYWEHRENVNLALAVCNELGVDRETALSGMWKANPDPGALLPTTIHFFGKDIIYLNAMAANDSESTRKIWDEYSLRHKKERTAYILFNCREDRMDRSALMAEEIAQWDGIEAIFLIGSGTKYALHTLKKRCKEGAHIFNWESAELDHIFESLVEQVKEKSYIIGLGNIAGIGLEMNQYLKNRASSSL</sequence>
<comment type="caution">
    <text evidence="3">The sequence shown here is derived from an EMBL/GenBank/DDBJ whole genome shotgun (WGS) entry which is preliminary data.</text>
</comment>
<proteinExistence type="predicted"/>
<evidence type="ECO:0000313" key="4">
    <source>
        <dbReference type="Proteomes" id="UP000297693"/>
    </source>
</evidence>
<accession>A0A4V3JR90</accession>
<keyword evidence="1" id="KW-1133">Transmembrane helix</keyword>
<dbReference type="InterPro" id="IPR050061">
    <property type="entry name" value="MurCDEF_pg_biosynth"/>
</dbReference>
<dbReference type="GO" id="GO:0045227">
    <property type="term" value="P:capsule polysaccharide biosynthetic process"/>
    <property type="evidence" value="ECO:0007669"/>
    <property type="project" value="InterPro"/>
</dbReference>
<dbReference type="GO" id="GO:0016020">
    <property type="term" value="C:membrane"/>
    <property type="evidence" value="ECO:0007669"/>
    <property type="project" value="InterPro"/>
</dbReference>
<gene>
    <name evidence="3" type="primary">pgsB</name>
    <name evidence="3" type="ORF">EHQ58_09315</name>
</gene>
<dbReference type="Gene3D" id="3.40.1190.10">
    <property type="entry name" value="Mur-like, catalytic domain"/>
    <property type="match status" value="1"/>
</dbReference>
<dbReference type="RefSeq" id="WP_135623631.1">
    <property type="nucleotide sequence ID" value="NZ_RQGD01000025.1"/>
</dbReference>